<organism evidence="1 2">
    <name type="scientific">Bacillus manliponensis</name>
    <dbReference type="NCBI Taxonomy" id="574376"/>
    <lineage>
        <taxon>Bacteria</taxon>
        <taxon>Bacillati</taxon>
        <taxon>Bacillota</taxon>
        <taxon>Bacilli</taxon>
        <taxon>Bacillales</taxon>
        <taxon>Bacillaceae</taxon>
        <taxon>Bacillus</taxon>
        <taxon>Bacillus cereus group</taxon>
    </lineage>
</organism>
<gene>
    <name evidence="1" type="ORF">BAMA_03060</name>
</gene>
<evidence type="ECO:0000313" key="1">
    <source>
        <dbReference type="EMBL" id="KEK18772.1"/>
    </source>
</evidence>
<accession>A0A073JX31</accession>
<dbReference type="eggNOG" id="ENOG5032TJ8">
    <property type="taxonomic scope" value="Bacteria"/>
</dbReference>
<proteinExistence type="predicted"/>
<dbReference type="RefSeq" id="WP_034639927.1">
    <property type="nucleotide sequence ID" value="NZ_CBCSJC010000012.1"/>
</dbReference>
<dbReference type="OrthoDB" id="2635740at2"/>
<name>A0A073JX31_9BACI</name>
<dbReference type="Proteomes" id="UP000027822">
    <property type="component" value="Unassembled WGS sequence"/>
</dbReference>
<dbReference type="AlphaFoldDB" id="A0A073JX31"/>
<evidence type="ECO:0000313" key="2">
    <source>
        <dbReference type="Proteomes" id="UP000027822"/>
    </source>
</evidence>
<keyword evidence="2" id="KW-1185">Reference proteome</keyword>
<reference evidence="1 2" key="1">
    <citation type="submission" date="2014-06" db="EMBL/GenBank/DDBJ databases">
        <title>Draft genome sequence of Bacillus manliponensis JCM 15802 (MCCC 1A00708).</title>
        <authorList>
            <person name="Lai Q."/>
            <person name="Liu Y."/>
            <person name="Shao Z."/>
        </authorList>
    </citation>
    <scope>NUCLEOTIDE SEQUENCE [LARGE SCALE GENOMIC DNA]</scope>
    <source>
        <strain evidence="1 2">JCM 15802</strain>
    </source>
</reference>
<dbReference type="EMBL" id="JOTN01000011">
    <property type="protein sequence ID" value="KEK18772.1"/>
    <property type="molecule type" value="Genomic_DNA"/>
</dbReference>
<sequence length="112" mass="12857">MGYDSLIRTLINYEDSDMILEWASGLRIIGELDTVFETDNGLDEDDINYTEYDAAAFQVNNILSHPTTNEGSVYDWLKQERSSLVEISLYDDPPSAIFLVYGRKVWSVENHK</sequence>
<comment type="caution">
    <text evidence="1">The sequence shown here is derived from an EMBL/GenBank/DDBJ whole genome shotgun (WGS) entry which is preliminary data.</text>
</comment>
<protein>
    <submittedName>
        <fullName evidence="1">Uncharacterized protein</fullName>
    </submittedName>
</protein>